<name>A0A183EKF8_9BILA</name>
<dbReference type="Gene3D" id="3.30.1370.10">
    <property type="entry name" value="K Homology domain, type 1"/>
    <property type="match status" value="1"/>
</dbReference>
<organism evidence="7">
    <name type="scientific">Gongylonema pulchrum</name>
    <dbReference type="NCBI Taxonomy" id="637853"/>
    <lineage>
        <taxon>Eukaryota</taxon>
        <taxon>Metazoa</taxon>
        <taxon>Ecdysozoa</taxon>
        <taxon>Nematoda</taxon>
        <taxon>Chromadorea</taxon>
        <taxon>Rhabditida</taxon>
        <taxon>Spirurina</taxon>
        <taxon>Spiruromorpha</taxon>
        <taxon>Spiruroidea</taxon>
        <taxon>Gongylonematidae</taxon>
        <taxon>Gongylonema</taxon>
    </lineage>
</organism>
<evidence type="ECO:0000256" key="1">
    <source>
        <dbReference type="ARBA" id="ARBA00022884"/>
    </source>
</evidence>
<dbReference type="AlphaFoldDB" id="A0A183EKF8"/>
<evidence type="ECO:0000313" key="6">
    <source>
        <dbReference type="Proteomes" id="UP000271098"/>
    </source>
</evidence>
<dbReference type="InterPro" id="IPR045071">
    <property type="entry name" value="BBP-like"/>
</dbReference>
<dbReference type="WBParaSite" id="GPUH_0002147601-mRNA-1">
    <property type="protein sequence ID" value="GPUH_0002147601-mRNA-1"/>
    <property type="gene ID" value="GPUH_0002147601"/>
</dbReference>
<feature type="region of interest" description="Disordered" evidence="3">
    <location>
        <begin position="1"/>
        <end position="46"/>
    </location>
</feature>
<protein>
    <submittedName>
        <fullName evidence="7">KH_dom_type_1 domain-containing protein</fullName>
    </submittedName>
</protein>
<dbReference type="GO" id="GO:0003729">
    <property type="term" value="F:mRNA binding"/>
    <property type="evidence" value="ECO:0007669"/>
    <property type="project" value="TreeGrafter"/>
</dbReference>
<dbReference type="GO" id="GO:0005634">
    <property type="term" value="C:nucleus"/>
    <property type="evidence" value="ECO:0007669"/>
    <property type="project" value="TreeGrafter"/>
</dbReference>
<dbReference type="GO" id="GO:0048024">
    <property type="term" value="P:regulation of mRNA splicing, via spliceosome"/>
    <property type="evidence" value="ECO:0007669"/>
    <property type="project" value="TreeGrafter"/>
</dbReference>
<dbReference type="PANTHER" id="PTHR11208:SF147">
    <property type="entry name" value="RNA-BINDING PROTEIN ASD-2"/>
    <property type="match status" value="1"/>
</dbReference>
<dbReference type="Pfam" id="PF22675">
    <property type="entry name" value="KH-I_KHDC4-BBP"/>
    <property type="match status" value="1"/>
</dbReference>
<evidence type="ECO:0000256" key="2">
    <source>
        <dbReference type="PROSITE-ProRule" id="PRU00117"/>
    </source>
</evidence>
<reference evidence="7" key="1">
    <citation type="submission" date="2016-06" db="UniProtKB">
        <authorList>
            <consortium name="WormBaseParasite"/>
        </authorList>
    </citation>
    <scope>IDENTIFICATION</scope>
</reference>
<proteinExistence type="predicted"/>
<evidence type="ECO:0000313" key="5">
    <source>
        <dbReference type="EMBL" id="VDN38267.1"/>
    </source>
</evidence>
<keyword evidence="1 2" id="KW-0694">RNA-binding</keyword>
<evidence type="ECO:0000259" key="4">
    <source>
        <dbReference type="Pfam" id="PF22675"/>
    </source>
</evidence>
<accession>A0A183EKF8</accession>
<dbReference type="PANTHER" id="PTHR11208">
    <property type="entry name" value="RNA-BINDING PROTEIN RELATED"/>
    <property type="match status" value="1"/>
</dbReference>
<dbReference type="SUPFAM" id="SSF54791">
    <property type="entry name" value="Eukaryotic type KH-domain (KH-domain type I)"/>
    <property type="match status" value="1"/>
</dbReference>
<dbReference type="OrthoDB" id="6777263at2759"/>
<dbReference type="Proteomes" id="UP000271098">
    <property type="component" value="Unassembled WGS sequence"/>
</dbReference>
<dbReference type="EMBL" id="UYRT01092638">
    <property type="protein sequence ID" value="VDN38267.1"/>
    <property type="molecule type" value="Genomic_DNA"/>
</dbReference>
<feature type="domain" description="KHDC4/BBP-like KH-domain type I" evidence="4">
    <location>
        <begin position="125"/>
        <end position="161"/>
    </location>
</feature>
<keyword evidence="6" id="KW-1185">Reference proteome</keyword>
<dbReference type="InterPro" id="IPR036612">
    <property type="entry name" value="KH_dom_type_1_sf"/>
</dbReference>
<evidence type="ECO:0000313" key="7">
    <source>
        <dbReference type="WBParaSite" id="GPUH_0002147601-mRNA-1"/>
    </source>
</evidence>
<sequence length="168" mass="18611">MEEAKEVIDTTQEACNEERSSSQNLAYEQKQPEEESMPPDGPSFDGGRYLGQLVKEMRALEIIQDSNPGVLRSTYGLVVREIDSVWGLVFARAHSYGQVPIEDAQQLLDGHECVMHEKVPIPERPGSKLIGRILGPRGISVKQLETQTGCRILIRGKGSIKAIAQLQI</sequence>
<dbReference type="PROSITE" id="PS50084">
    <property type="entry name" value="KH_TYPE_1"/>
    <property type="match status" value="1"/>
</dbReference>
<reference evidence="5 6" key="2">
    <citation type="submission" date="2018-11" db="EMBL/GenBank/DDBJ databases">
        <authorList>
            <consortium name="Pathogen Informatics"/>
        </authorList>
    </citation>
    <scope>NUCLEOTIDE SEQUENCE [LARGE SCALE GENOMIC DNA]</scope>
</reference>
<evidence type="ECO:0000256" key="3">
    <source>
        <dbReference type="SAM" id="MobiDB-lite"/>
    </source>
</evidence>
<dbReference type="InterPro" id="IPR055256">
    <property type="entry name" value="KH_1_KHDC4/BBP-like"/>
</dbReference>
<gene>
    <name evidence="5" type="ORF">GPUH_LOCUS21448</name>
</gene>